<sequence length="315" mass="33724">MTWTTFDVHCNVSYDQCMESNGLDLDQLRAFVAVADLLSFRRAADELHLSPPALSRRIERLEERVGARLLERTSRSVRPSVVGEAFLERVRTVLEDLDDAVLGVHELASGHTGRITVAAVPSAASSFVPRALARLAGRYPAIRSRLLDGSLQATAQAVLGGLADVGIGFNDSPIAGLQAELLGEDPYVLAVPAGHHWQGLRALSLQELHNEPLLSLAGGSGNRALLDEQFAQAGIAPRVIHEAAHIWALTGMVEAGLGCALVPAMVARPAPAGVAVVALRGQPLRRKITLLTPVERRLTPLAQRLLPELRAAFTT</sequence>
<dbReference type="InterPro" id="IPR050950">
    <property type="entry name" value="HTH-type_LysR_regulators"/>
</dbReference>
<dbReference type="Proteomes" id="UP000295110">
    <property type="component" value="Unassembled WGS sequence"/>
</dbReference>
<dbReference type="PRINTS" id="PR00039">
    <property type="entry name" value="HTHLYSR"/>
</dbReference>
<comment type="similarity">
    <text evidence="1">Belongs to the LysR transcriptional regulatory family.</text>
</comment>
<dbReference type="PANTHER" id="PTHR30419:SF8">
    <property type="entry name" value="NITROGEN ASSIMILATION TRANSCRIPTIONAL ACTIVATOR-RELATED"/>
    <property type="match status" value="1"/>
</dbReference>
<keyword evidence="7" id="KW-1185">Reference proteome</keyword>
<name>A0A4R3U8N3_ROSSA</name>
<feature type="domain" description="HTH lysR-type" evidence="5">
    <location>
        <begin position="23"/>
        <end position="80"/>
    </location>
</feature>
<dbReference type="Pfam" id="PF00126">
    <property type="entry name" value="HTH_1"/>
    <property type="match status" value="1"/>
</dbReference>
<keyword evidence="3" id="KW-0238">DNA-binding</keyword>
<dbReference type="PROSITE" id="PS50931">
    <property type="entry name" value="HTH_LYSR"/>
    <property type="match status" value="1"/>
</dbReference>
<dbReference type="InterPro" id="IPR036388">
    <property type="entry name" value="WH-like_DNA-bd_sf"/>
</dbReference>
<proteinExistence type="inferred from homology"/>
<reference evidence="6 7" key="1">
    <citation type="submission" date="2019-03" db="EMBL/GenBank/DDBJ databases">
        <title>Genomic Encyclopedia of Type Strains, Phase IV (KMG-IV): sequencing the most valuable type-strain genomes for metagenomic binning, comparative biology and taxonomic classification.</title>
        <authorList>
            <person name="Goeker M."/>
        </authorList>
    </citation>
    <scope>NUCLEOTIDE SEQUENCE [LARGE SCALE GENOMIC DNA]</scope>
    <source>
        <strain evidence="6 7">DSM 654</strain>
    </source>
</reference>
<evidence type="ECO:0000259" key="5">
    <source>
        <dbReference type="PROSITE" id="PS50931"/>
    </source>
</evidence>
<dbReference type="Pfam" id="PF03466">
    <property type="entry name" value="LysR_substrate"/>
    <property type="match status" value="1"/>
</dbReference>
<dbReference type="InterPro" id="IPR005119">
    <property type="entry name" value="LysR_subst-bd"/>
</dbReference>
<dbReference type="SUPFAM" id="SSF53850">
    <property type="entry name" value="Periplasmic binding protein-like II"/>
    <property type="match status" value="1"/>
</dbReference>
<evidence type="ECO:0000313" key="7">
    <source>
        <dbReference type="Proteomes" id="UP000295110"/>
    </source>
</evidence>
<protein>
    <submittedName>
        <fullName evidence="6">LysR family transcriptional regulator</fullName>
    </submittedName>
</protein>
<gene>
    <name evidence="6" type="ORF">EV671_106411</name>
</gene>
<keyword evidence="2" id="KW-0805">Transcription regulation</keyword>
<keyword evidence="4" id="KW-0804">Transcription</keyword>
<dbReference type="Gene3D" id="3.40.190.290">
    <property type="match status" value="1"/>
</dbReference>
<evidence type="ECO:0000256" key="1">
    <source>
        <dbReference type="ARBA" id="ARBA00009437"/>
    </source>
</evidence>
<evidence type="ECO:0000313" key="6">
    <source>
        <dbReference type="EMBL" id="TCU82466.1"/>
    </source>
</evidence>
<dbReference type="FunFam" id="1.10.10.10:FF:000001">
    <property type="entry name" value="LysR family transcriptional regulator"/>
    <property type="match status" value="1"/>
</dbReference>
<comment type="caution">
    <text evidence="6">The sequence shown here is derived from an EMBL/GenBank/DDBJ whole genome shotgun (WGS) entry which is preliminary data.</text>
</comment>
<dbReference type="CDD" id="cd08440">
    <property type="entry name" value="PBP2_LTTR_like_4"/>
    <property type="match status" value="1"/>
</dbReference>
<dbReference type="GO" id="GO:0003677">
    <property type="term" value="F:DNA binding"/>
    <property type="evidence" value="ECO:0007669"/>
    <property type="project" value="UniProtKB-KW"/>
</dbReference>
<dbReference type="SUPFAM" id="SSF46785">
    <property type="entry name" value="Winged helix' DNA-binding domain"/>
    <property type="match status" value="1"/>
</dbReference>
<dbReference type="PANTHER" id="PTHR30419">
    <property type="entry name" value="HTH-TYPE TRANSCRIPTIONAL REGULATOR YBHD"/>
    <property type="match status" value="1"/>
</dbReference>
<dbReference type="GO" id="GO:0005829">
    <property type="term" value="C:cytosol"/>
    <property type="evidence" value="ECO:0007669"/>
    <property type="project" value="TreeGrafter"/>
</dbReference>
<dbReference type="EMBL" id="SMBU01000064">
    <property type="protein sequence ID" value="TCU82466.1"/>
    <property type="molecule type" value="Genomic_DNA"/>
</dbReference>
<organism evidence="6 7">
    <name type="scientific">Roseateles saccharophilus</name>
    <name type="common">Pseudomonas saccharophila</name>
    <dbReference type="NCBI Taxonomy" id="304"/>
    <lineage>
        <taxon>Bacteria</taxon>
        <taxon>Pseudomonadati</taxon>
        <taxon>Pseudomonadota</taxon>
        <taxon>Betaproteobacteria</taxon>
        <taxon>Burkholderiales</taxon>
        <taxon>Sphaerotilaceae</taxon>
        <taxon>Roseateles</taxon>
    </lineage>
</organism>
<dbReference type="InterPro" id="IPR000847">
    <property type="entry name" value="LysR_HTH_N"/>
</dbReference>
<accession>A0A4R3U8N3</accession>
<dbReference type="Gene3D" id="1.10.10.10">
    <property type="entry name" value="Winged helix-like DNA-binding domain superfamily/Winged helix DNA-binding domain"/>
    <property type="match status" value="1"/>
</dbReference>
<dbReference type="InterPro" id="IPR036390">
    <property type="entry name" value="WH_DNA-bd_sf"/>
</dbReference>
<evidence type="ECO:0000256" key="4">
    <source>
        <dbReference type="ARBA" id="ARBA00023163"/>
    </source>
</evidence>
<dbReference type="GO" id="GO:0003700">
    <property type="term" value="F:DNA-binding transcription factor activity"/>
    <property type="evidence" value="ECO:0007669"/>
    <property type="project" value="InterPro"/>
</dbReference>
<dbReference type="AlphaFoldDB" id="A0A4R3U8N3"/>
<evidence type="ECO:0000256" key="3">
    <source>
        <dbReference type="ARBA" id="ARBA00023125"/>
    </source>
</evidence>
<evidence type="ECO:0000256" key="2">
    <source>
        <dbReference type="ARBA" id="ARBA00023015"/>
    </source>
</evidence>